<reference evidence="3" key="1">
    <citation type="submission" date="2014-09" db="EMBL/GenBank/DDBJ databases">
        <authorList>
            <person name="Sharma Rahul"/>
            <person name="Thines Marco"/>
        </authorList>
    </citation>
    <scope>NUCLEOTIDE SEQUENCE [LARGE SCALE GENOMIC DNA]</scope>
</reference>
<organism evidence="2 3">
    <name type="scientific">Plasmopara halstedii</name>
    <name type="common">Downy mildew of sunflower</name>
    <dbReference type="NCBI Taxonomy" id="4781"/>
    <lineage>
        <taxon>Eukaryota</taxon>
        <taxon>Sar</taxon>
        <taxon>Stramenopiles</taxon>
        <taxon>Oomycota</taxon>
        <taxon>Peronosporomycetes</taxon>
        <taxon>Peronosporales</taxon>
        <taxon>Peronosporaceae</taxon>
        <taxon>Plasmopara</taxon>
    </lineage>
</organism>
<dbReference type="InterPro" id="IPR056671">
    <property type="entry name" value="DUF7769"/>
</dbReference>
<dbReference type="RefSeq" id="XP_024586409.1">
    <property type="nucleotide sequence ID" value="XM_024721296.1"/>
</dbReference>
<dbReference type="OMA" id="CLAMCED"/>
<name>A0A0P1B6Y7_PLAHL</name>
<dbReference type="Proteomes" id="UP000054928">
    <property type="component" value="Unassembled WGS sequence"/>
</dbReference>
<dbReference type="PANTHER" id="PTHR33889">
    <property type="entry name" value="OS04G0681850 PROTEIN"/>
    <property type="match status" value="1"/>
</dbReference>
<dbReference type="InterPro" id="IPR036397">
    <property type="entry name" value="RNaseH_sf"/>
</dbReference>
<dbReference type="EMBL" id="CCYD01003101">
    <property type="protein sequence ID" value="CEG50040.1"/>
    <property type="molecule type" value="Genomic_DNA"/>
</dbReference>
<keyword evidence="3" id="KW-1185">Reference proteome</keyword>
<dbReference type="Pfam" id="PF24964">
    <property type="entry name" value="DUF7769"/>
    <property type="match status" value="1"/>
</dbReference>
<dbReference type="GO" id="GO:0003676">
    <property type="term" value="F:nucleic acid binding"/>
    <property type="evidence" value="ECO:0007669"/>
    <property type="project" value="InterPro"/>
</dbReference>
<dbReference type="PANTHER" id="PTHR33889:SF7">
    <property type="entry name" value="OS04G0681850 PROTEIN"/>
    <property type="match status" value="1"/>
</dbReference>
<dbReference type="AlphaFoldDB" id="A0A0P1B6Y7"/>
<sequence>MADPSAFLKAAELLDDGSLPSDLPSDDKAVRRKPNLTDNQRLVMAEFLLKHSQGKARLPRAVITAAADQFEVHRNTVSRIWNRMKMAMDVGSSADVVMKQVLSKKRGNCGRKQKDYSAAMERVKQLPLSQRSSLRALSSAVGVPRTTLFRLLRNDKFDCSRLDIADDHLDDTKQTLANVIKAPLSDRNKRDRLKFCSSKVLPSGVFEDMINVVHINTKWCFLPGNRDAKKTKAMFLIAVARPQWDCQRQRQFDGKLGVWPFVVTNSQLNINLEPSIEPWVQTSAQPGHTFCVLETITKKEIQTMITSNVIPAIKTKMPSLLRNRPLFIQLDNQQMRLTPDDPVIAEHGKADGWDIQVQYQPAYSPELVVLNHRILKHISVEMTMRNITMQLSPLEALITGVERAFGTVTERQIDDAFLALQKTMECILLSGGSNNFDSQEDVTKKSLQHDGSLPISIICKKEALLACQSILNTGC</sequence>
<dbReference type="STRING" id="4781.A0A0P1B6Y7"/>
<accession>A0A0P1B6Y7</accession>
<dbReference type="GeneID" id="36402825"/>
<dbReference type="Gene3D" id="3.30.420.10">
    <property type="entry name" value="Ribonuclease H-like superfamily/Ribonuclease H"/>
    <property type="match status" value="1"/>
</dbReference>
<evidence type="ECO:0000259" key="1">
    <source>
        <dbReference type="Pfam" id="PF24964"/>
    </source>
</evidence>
<evidence type="ECO:0000313" key="2">
    <source>
        <dbReference type="EMBL" id="CEG50040.1"/>
    </source>
</evidence>
<dbReference type="OrthoDB" id="96219at2759"/>
<feature type="domain" description="DUF7769" evidence="1">
    <location>
        <begin position="36"/>
        <end position="89"/>
    </location>
</feature>
<protein>
    <recommendedName>
        <fullName evidence="1">DUF7769 domain-containing protein</fullName>
    </recommendedName>
</protein>
<evidence type="ECO:0000313" key="3">
    <source>
        <dbReference type="Proteomes" id="UP000054928"/>
    </source>
</evidence>
<proteinExistence type="predicted"/>